<accession>A0ABW5TNK8</accession>
<name>A0ABW5TNK8_9SPHI</name>
<comment type="caution">
    <text evidence="2">The sequence shown here is derived from an EMBL/GenBank/DDBJ whole genome shotgun (WGS) entry which is preliminary data.</text>
</comment>
<gene>
    <name evidence="2" type="ORF">ACFSSE_02230</name>
</gene>
<organism evidence="2 3">
    <name type="scientific">Pedobacter alpinus</name>
    <dbReference type="NCBI Taxonomy" id="1590643"/>
    <lineage>
        <taxon>Bacteria</taxon>
        <taxon>Pseudomonadati</taxon>
        <taxon>Bacteroidota</taxon>
        <taxon>Sphingobacteriia</taxon>
        <taxon>Sphingobacteriales</taxon>
        <taxon>Sphingobacteriaceae</taxon>
        <taxon>Pedobacter</taxon>
    </lineage>
</organism>
<feature type="signal peptide" evidence="1">
    <location>
        <begin position="1"/>
        <end position="19"/>
    </location>
</feature>
<keyword evidence="3" id="KW-1185">Reference proteome</keyword>
<proteinExistence type="predicted"/>
<dbReference type="RefSeq" id="WP_379040731.1">
    <property type="nucleotide sequence ID" value="NZ_JBHSKW010000005.1"/>
</dbReference>
<feature type="chain" id="PRO_5045144110" evidence="1">
    <location>
        <begin position="20"/>
        <end position="461"/>
    </location>
</feature>
<evidence type="ECO:0000256" key="1">
    <source>
        <dbReference type="SAM" id="SignalP"/>
    </source>
</evidence>
<sequence>MRFKKSDLLTLLVSLFVFAGCENPSGVGLDLDPNFSLNSAVVDTTTLITKLQKQDSVMGNFTDRSVLGYFNDPIFGKTTASMALGIIMPSVNYTFGTAPTLDSAVLVLPYADFYGDSVGTSYTIEVRQLNELIYNVNPRTYYANKQWQVNSTLLATKTISAAYRDSITLQDIVVGKRDTIKRVPGQLRIKLDPNFIINNIIGLDSLSKISNTAFNNIFKGLYISVNKTTITNRGGLFSFDTFTNGASRLDVFYKKNSTTSGRDTLVNTFAVNGGSGYAATELNWDLTGTAVQTELQSTNRSNDLLYFSGLGGTQVKVEFPNLAKLKALATNLTINRAELIFTVKNGTEIPYGPIAGLRVYRWDIANRPQLIADETPNDPRYIGAGFVGGFYSPTTKSYSVNVTGYIQDLLRGRTVNYGTFISPSDITRPGSVFNTLRRSVVGGATNPDYKVKLKIFYTDQK</sequence>
<evidence type="ECO:0000313" key="3">
    <source>
        <dbReference type="Proteomes" id="UP001597546"/>
    </source>
</evidence>
<reference evidence="3" key="1">
    <citation type="journal article" date="2019" name="Int. J. Syst. Evol. Microbiol.">
        <title>The Global Catalogue of Microorganisms (GCM) 10K type strain sequencing project: providing services to taxonomists for standard genome sequencing and annotation.</title>
        <authorList>
            <consortium name="The Broad Institute Genomics Platform"/>
            <consortium name="The Broad Institute Genome Sequencing Center for Infectious Disease"/>
            <person name="Wu L."/>
            <person name="Ma J."/>
        </authorList>
    </citation>
    <scope>NUCLEOTIDE SEQUENCE [LARGE SCALE GENOMIC DNA]</scope>
    <source>
        <strain evidence="3">KCTC 42456</strain>
    </source>
</reference>
<evidence type="ECO:0000313" key="2">
    <source>
        <dbReference type="EMBL" id="MFD2730509.1"/>
    </source>
</evidence>
<dbReference type="PROSITE" id="PS51257">
    <property type="entry name" value="PROKAR_LIPOPROTEIN"/>
    <property type="match status" value="1"/>
</dbReference>
<dbReference type="InterPro" id="IPR025366">
    <property type="entry name" value="DUF4270"/>
</dbReference>
<dbReference type="Proteomes" id="UP001597546">
    <property type="component" value="Unassembled WGS sequence"/>
</dbReference>
<dbReference type="Pfam" id="PF14092">
    <property type="entry name" value="DUF4270"/>
    <property type="match status" value="1"/>
</dbReference>
<keyword evidence="1" id="KW-0732">Signal</keyword>
<dbReference type="EMBL" id="JBHULV010000008">
    <property type="protein sequence ID" value="MFD2730509.1"/>
    <property type="molecule type" value="Genomic_DNA"/>
</dbReference>
<protein>
    <submittedName>
        <fullName evidence="2">DUF4270 domain-containing protein</fullName>
    </submittedName>
</protein>